<dbReference type="STRING" id="286727.SAMN02982917_1990"/>
<dbReference type="AlphaFoldDB" id="A0A1X7ESL9"/>
<accession>A0A1X7ESL9</accession>
<protein>
    <submittedName>
        <fullName evidence="1">RelE toxin of RelE / RelB toxin-antitoxin system</fullName>
    </submittedName>
</protein>
<dbReference type="InterPro" id="IPR009387">
    <property type="entry name" value="HigB-2"/>
</dbReference>
<dbReference type="OrthoDB" id="9812066at2"/>
<dbReference type="EMBL" id="FXAK01000003">
    <property type="protein sequence ID" value="SMF39442.1"/>
    <property type="molecule type" value="Genomic_DNA"/>
</dbReference>
<proteinExistence type="predicted"/>
<evidence type="ECO:0000313" key="2">
    <source>
        <dbReference type="Proteomes" id="UP000192936"/>
    </source>
</evidence>
<name>A0A1X7ESL9_9PROT</name>
<dbReference type="Proteomes" id="UP000192936">
    <property type="component" value="Unassembled WGS sequence"/>
</dbReference>
<gene>
    <name evidence="1" type="ORF">SAMN02982917_1990</name>
</gene>
<evidence type="ECO:0000313" key="1">
    <source>
        <dbReference type="EMBL" id="SMF39442.1"/>
    </source>
</evidence>
<organism evidence="1 2">
    <name type="scientific">Azospirillum oryzae</name>
    <dbReference type="NCBI Taxonomy" id="286727"/>
    <lineage>
        <taxon>Bacteria</taxon>
        <taxon>Pseudomonadati</taxon>
        <taxon>Pseudomonadota</taxon>
        <taxon>Alphaproteobacteria</taxon>
        <taxon>Rhodospirillales</taxon>
        <taxon>Azospirillaceae</taxon>
        <taxon>Azospirillum</taxon>
    </lineage>
</organism>
<sequence length="132" mass="14363">MTGLALADTLSMTYNQGMTNQPTIPQAVVETAPYLARAAGCMTEAERADALVMIGLDPERGQLVRGGGGIRKIRFATGSGGKSGGVRIIYYYYDRQHPVFLLTAYAKARQENLTDAQKNAFAKVVKQLLETY</sequence>
<reference evidence="1 2" key="1">
    <citation type="submission" date="2017-04" db="EMBL/GenBank/DDBJ databases">
        <authorList>
            <person name="Afonso C.L."/>
            <person name="Miller P.J."/>
            <person name="Scott M.A."/>
            <person name="Spackman E."/>
            <person name="Goraichik I."/>
            <person name="Dimitrov K.M."/>
            <person name="Suarez D.L."/>
            <person name="Swayne D.E."/>
        </authorList>
    </citation>
    <scope>NUCLEOTIDE SEQUENCE [LARGE SCALE GENOMIC DNA]</scope>
    <source>
        <strain evidence="1 2">A2P</strain>
    </source>
</reference>
<dbReference type="Pfam" id="PF06296">
    <property type="entry name" value="RelE"/>
    <property type="match status" value="1"/>
</dbReference>